<evidence type="ECO:0000256" key="1">
    <source>
        <dbReference type="SAM" id="MobiDB-lite"/>
    </source>
</evidence>
<keyword evidence="3" id="KW-1185">Reference proteome</keyword>
<evidence type="ECO:0000313" key="2">
    <source>
        <dbReference type="EMBL" id="KAK4782375.1"/>
    </source>
</evidence>
<accession>A0AAN7QZX8</accession>
<proteinExistence type="predicted"/>
<evidence type="ECO:0000313" key="3">
    <source>
        <dbReference type="Proteomes" id="UP001346149"/>
    </source>
</evidence>
<dbReference type="EMBL" id="JAXQNO010000016">
    <property type="protein sequence ID" value="KAK4782375.1"/>
    <property type="molecule type" value="Genomic_DNA"/>
</dbReference>
<protein>
    <submittedName>
        <fullName evidence="2">Uncharacterized protein</fullName>
    </submittedName>
</protein>
<dbReference type="AlphaFoldDB" id="A0AAN7QZX8"/>
<dbReference type="Proteomes" id="UP001346149">
    <property type="component" value="Unassembled WGS sequence"/>
</dbReference>
<dbReference type="PANTHER" id="PTHR35495">
    <property type="entry name" value="OS06G0679600 PROTEIN"/>
    <property type="match status" value="1"/>
</dbReference>
<sequence>MKTFTKRTEPSSHHRYLKPGALAQLRDSRIGTRSSKLSVSNSLSQLAVSPLRPHVAAASMDLVPQFISYSFGPRHLKRKKLIATRSVNLPSLEPASSAPSINLIAH</sequence>
<feature type="region of interest" description="Disordered" evidence="1">
    <location>
        <begin position="1"/>
        <end position="23"/>
    </location>
</feature>
<organism evidence="2 3">
    <name type="scientific">Trapa natans</name>
    <name type="common">Water chestnut</name>
    <dbReference type="NCBI Taxonomy" id="22666"/>
    <lineage>
        <taxon>Eukaryota</taxon>
        <taxon>Viridiplantae</taxon>
        <taxon>Streptophyta</taxon>
        <taxon>Embryophyta</taxon>
        <taxon>Tracheophyta</taxon>
        <taxon>Spermatophyta</taxon>
        <taxon>Magnoliopsida</taxon>
        <taxon>eudicotyledons</taxon>
        <taxon>Gunneridae</taxon>
        <taxon>Pentapetalae</taxon>
        <taxon>rosids</taxon>
        <taxon>malvids</taxon>
        <taxon>Myrtales</taxon>
        <taxon>Lythraceae</taxon>
        <taxon>Trapa</taxon>
    </lineage>
</organism>
<name>A0AAN7QZX8_TRANT</name>
<feature type="compositionally biased region" description="Basic and acidic residues" evidence="1">
    <location>
        <begin position="1"/>
        <end position="12"/>
    </location>
</feature>
<comment type="caution">
    <text evidence="2">The sequence shown here is derived from an EMBL/GenBank/DDBJ whole genome shotgun (WGS) entry which is preliminary data.</text>
</comment>
<reference evidence="2 3" key="1">
    <citation type="journal article" date="2023" name="Hortic Res">
        <title>Pangenome of water caltrop reveals structural variations and asymmetric subgenome divergence after allopolyploidization.</title>
        <authorList>
            <person name="Zhang X."/>
            <person name="Chen Y."/>
            <person name="Wang L."/>
            <person name="Yuan Y."/>
            <person name="Fang M."/>
            <person name="Shi L."/>
            <person name="Lu R."/>
            <person name="Comes H.P."/>
            <person name="Ma Y."/>
            <person name="Chen Y."/>
            <person name="Huang G."/>
            <person name="Zhou Y."/>
            <person name="Zheng Z."/>
            <person name="Qiu Y."/>
        </authorList>
    </citation>
    <scope>NUCLEOTIDE SEQUENCE [LARGE SCALE GENOMIC DNA]</scope>
    <source>
        <strain evidence="2">F231</strain>
    </source>
</reference>
<dbReference type="PANTHER" id="PTHR35495:SF1">
    <property type="entry name" value="OS06G0679600 PROTEIN"/>
    <property type="match status" value="1"/>
</dbReference>
<gene>
    <name evidence="2" type="ORF">SAY86_016477</name>
</gene>